<evidence type="ECO:0000256" key="3">
    <source>
        <dbReference type="SAM" id="SignalP"/>
    </source>
</evidence>
<keyword evidence="5" id="KW-1185">Reference proteome</keyword>
<feature type="compositionally biased region" description="Basic and acidic residues" evidence="1">
    <location>
        <begin position="493"/>
        <end position="509"/>
    </location>
</feature>
<feature type="compositionally biased region" description="Polar residues" evidence="1">
    <location>
        <begin position="359"/>
        <end position="377"/>
    </location>
</feature>
<gene>
    <name evidence="4" type="ORF">EPUS_00646</name>
</gene>
<dbReference type="Proteomes" id="UP000019373">
    <property type="component" value="Unassembled WGS sequence"/>
</dbReference>
<accession>U1G316</accession>
<dbReference type="eggNOG" id="ENOG502SSVT">
    <property type="taxonomic scope" value="Eukaryota"/>
</dbReference>
<dbReference type="OrthoDB" id="5426678at2759"/>
<evidence type="ECO:0008006" key="6">
    <source>
        <dbReference type="Google" id="ProtNLM"/>
    </source>
</evidence>
<evidence type="ECO:0000256" key="1">
    <source>
        <dbReference type="SAM" id="MobiDB-lite"/>
    </source>
</evidence>
<dbReference type="RefSeq" id="XP_007802866.1">
    <property type="nucleotide sequence ID" value="XM_007804675.1"/>
</dbReference>
<feature type="transmembrane region" description="Helical" evidence="2">
    <location>
        <begin position="226"/>
        <end position="252"/>
    </location>
</feature>
<feature type="compositionally biased region" description="Polar residues" evidence="1">
    <location>
        <begin position="286"/>
        <end position="295"/>
    </location>
</feature>
<keyword evidence="2" id="KW-1133">Transmembrane helix</keyword>
<keyword evidence="2" id="KW-0812">Transmembrane</keyword>
<protein>
    <recommendedName>
        <fullName evidence="6">WSC domain-containing protein</fullName>
    </recommendedName>
</protein>
<feature type="compositionally biased region" description="Low complexity" evidence="1">
    <location>
        <begin position="436"/>
        <end position="447"/>
    </location>
</feature>
<dbReference type="AlphaFoldDB" id="U1G316"/>
<dbReference type="HOGENOM" id="CLU_535310_0_0_1"/>
<proteinExistence type="predicted"/>
<feature type="chain" id="PRO_5004611210" description="WSC domain-containing protein" evidence="3">
    <location>
        <begin position="29"/>
        <end position="509"/>
    </location>
</feature>
<feature type="signal peptide" evidence="3">
    <location>
        <begin position="1"/>
        <end position="28"/>
    </location>
</feature>
<feature type="region of interest" description="Disordered" evidence="1">
    <location>
        <begin position="269"/>
        <end position="509"/>
    </location>
</feature>
<evidence type="ECO:0000256" key="2">
    <source>
        <dbReference type="SAM" id="Phobius"/>
    </source>
</evidence>
<dbReference type="OMA" id="NETAYGY"/>
<organism evidence="4 5">
    <name type="scientific">Endocarpon pusillum (strain Z07020 / HMAS-L-300199)</name>
    <name type="common">Lichen-forming fungus</name>
    <dbReference type="NCBI Taxonomy" id="1263415"/>
    <lineage>
        <taxon>Eukaryota</taxon>
        <taxon>Fungi</taxon>
        <taxon>Dikarya</taxon>
        <taxon>Ascomycota</taxon>
        <taxon>Pezizomycotina</taxon>
        <taxon>Eurotiomycetes</taxon>
        <taxon>Chaetothyriomycetidae</taxon>
        <taxon>Verrucariales</taxon>
        <taxon>Verrucariaceae</taxon>
        <taxon>Endocarpon</taxon>
    </lineage>
</organism>
<keyword evidence="3" id="KW-0732">Signal</keyword>
<reference evidence="5" key="1">
    <citation type="journal article" date="2014" name="BMC Genomics">
        <title>Genome characteristics reveal the impact of lichenization on lichen-forming fungus Endocarpon pusillum Hedwig (Verrucariales, Ascomycota).</title>
        <authorList>
            <person name="Wang Y.-Y."/>
            <person name="Liu B."/>
            <person name="Zhang X.-Y."/>
            <person name="Zhou Q.-M."/>
            <person name="Zhang T."/>
            <person name="Li H."/>
            <person name="Yu Y.-F."/>
            <person name="Zhang X.-L."/>
            <person name="Hao X.-Y."/>
            <person name="Wang M."/>
            <person name="Wang L."/>
            <person name="Wei J.-C."/>
        </authorList>
    </citation>
    <scope>NUCLEOTIDE SEQUENCE [LARGE SCALE GENOMIC DNA]</scope>
    <source>
        <strain evidence="5">Z07020 / HMAS-L-300199</strain>
    </source>
</reference>
<evidence type="ECO:0000313" key="5">
    <source>
        <dbReference type="Proteomes" id="UP000019373"/>
    </source>
</evidence>
<feature type="compositionally biased region" description="Pro residues" evidence="1">
    <location>
        <begin position="382"/>
        <end position="403"/>
    </location>
</feature>
<name>U1G316_ENDPU</name>
<keyword evidence="2" id="KW-0472">Membrane</keyword>
<evidence type="ECO:0000313" key="4">
    <source>
        <dbReference type="EMBL" id="ERF71657.1"/>
    </source>
</evidence>
<dbReference type="GeneID" id="19235707"/>
<dbReference type="EMBL" id="KE721204">
    <property type="protein sequence ID" value="ERF71657.1"/>
    <property type="molecule type" value="Genomic_DNA"/>
</dbReference>
<sequence>MVDYRSSRLSLFHLLLLLLVSLSSLSSSIHVTPSSPCRSVCTASSLRTTADDFVCSDKDFAATTNGTRFQDCVECELGSTARYGVMSACTYISIDNLRFALSTCVFGVPVEKESISTPCQVTCDPLGAAISHNLETNATVEDLSYCNIPSFKNTAGINRCAECYGRMNGEAFMANFLQVLHIACLQPPRPSQPFPVAANTIFNSTPIATPTPSSTAVPGPSKPANLALMISLPVVFGVLILGSIVACCFYSARHRRRIMAERNGMRRIQDKHSPTFPPHHQHYHQNEMQAQSPQGFESAPVPEPVYYSPISDQKENPYVQPQGPTSPLPPFQQPQFPMYKSYSPADYAHQNPSPARPSIDTSQIGPGPNQQKVSNLHDQYFPLPPPPPAPPQLEMQPPPPLPSIPQEGVESLRQHHMKTPSLAMPMPRSKKSLDIQGRTQEQQRQRTGVGGIGESGDRDAIPLQDYGRPSGNEEWTTGDDGVESPQVFVYDAVNDRYVKESPRERTPTR</sequence>